<dbReference type="Pfam" id="PF12937">
    <property type="entry name" value="F-box-like"/>
    <property type="match status" value="1"/>
</dbReference>
<evidence type="ECO:0000313" key="3">
    <source>
        <dbReference type="EMBL" id="PIA43440.1"/>
    </source>
</evidence>
<proteinExistence type="predicted"/>
<protein>
    <recommendedName>
        <fullName evidence="5">DUF295 domain-containing protein</fullName>
    </recommendedName>
</protein>
<feature type="domain" description="F-box" evidence="2">
    <location>
        <begin position="50"/>
        <end position="84"/>
    </location>
</feature>
<evidence type="ECO:0000259" key="1">
    <source>
        <dbReference type="Pfam" id="PF03478"/>
    </source>
</evidence>
<sequence>MNEFMKTKNIFYYLRRRFVKVFWNNNSPDVLEYNNSSPDVFELGDRDVNWIDLPDNLLCLIFDKLVDIHDCVRFGTVCHSWRSIYIENRVNLPHDCVLLMVPTQLNPEDDEREHRSFYSLSDKKVYDFKVPLPHNRFCFGSSNGWVITYSKVNFEIHMLNPFLELNNEIMLPPMPDFEPDLGLFEATGLEIFNRVDSGSPVYKAVVAVNSISNPDYVVMVSHGQLRRLSFCICSNRFWTQLDSRFRLIDDIICHNDKFYALNCYGQVYAIDVNHPTPRISQIAPNHELSGKKYLVESTGFMFQVLRDVRSCRYDYYTVGFTVLKLDRVRWRWDEVKNLGGRMFFLGDNCSLSLSVSDLPGCKPNCIYFTDDYIYRYPRPNVGPLDMGVFNLEDGRIEPHYPTESKMIFPNPVFICTAMR</sequence>
<dbReference type="InterPro" id="IPR005174">
    <property type="entry name" value="KIB1-4_b-propeller"/>
</dbReference>
<reference evidence="3 4" key="1">
    <citation type="submission" date="2017-09" db="EMBL/GenBank/DDBJ databases">
        <title>WGS assembly of Aquilegia coerulea Goldsmith.</title>
        <authorList>
            <person name="Hodges S."/>
            <person name="Kramer E."/>
            <person name="Nordborg M."/>
            <person name="Tomkins J."/>
            <person name="Borevitz J."/>
            <person name="Derieg N."/>
            <person name="Yan J."/>
            <person name="Mihaltcheva S."/>
            <person name="Hayes R.D."/>
            <person name="Rokhsar D."/>
        </authorList>
    </citation>
    <scope>NUCLEOTIDE SEQUENCE [LARGE SCALE GENOMIC DNA]</scope>
    <source>
        <strain evidence="4">cv. Goldsmith</strain>
    </source>
</reference>
<accession>A0A2G5DIU2</accession>
<dbReference type="InParanoid" id="A0A2G5DIU2"/>
<dbReference type="AlphaFoldDB" id="A0A2G5DIU2"/>
<dbReference type="InterPro" id="IPR001810">
    <property type="entry name" value="F-box_dom"/>
</dbReference>
<dbReference type="STRING" id="218851.A0A2G5DIU2"/>
<dbReference type="Proteomes" id="UP000230069">
    <property type="component" value="Unassembled WGS sequence"/>
</dbReference>
<dbReference type="SUPFAM" id="SSF81383">
    <property type="entry name" value="F-box domain"/>
    <property type="match status" value="1"/>
</dbReference>
<evidence type="ECO:0000313" key="4">
    <source>
        <dbReference type="Proteomes" id="UP000230069"/>
    </source>
</evidence>
<gene>
    <name evidence="3" type="ORF">AQUCO_01900081v1</name>
</gene>
<keyword evidence="4" id="KW-1185">Reference proteome</keyword>
<dbReference type="Pfam" id="PF03478">
    <property type="entry name" value="Beta-prop_KIB1-4"/>
    <property type="match status" value="1"/>
</dbReference>
<dbReference type="PANTHER" id="PTHR44259:SF114">
    <property type="entry name" value="OS06G0707300 PROTEIN"/>
    <property type="match status" value="1"/>
</dbReference>
<dbReference type="EMBL" id="KZ305036">
    <property type="protein sequence ID" value="PIA43440.1"/>
    <property type="molecule type" value="Genomic_DNA"/>
</dbReference>
<name>A0A2G5DIU2_AQUCA</name>
<dbReference type="PANTHER" id="PTHR44259">
    <property type="entry name" value="OS07G0183000 PROTEIN-RELATED"/>
    <property type="match status" value="1"/>
</dbReference>
<dbReference type="InterPro" id="IPR050942">
    <property type="entry name" value="F-box_BR-signaling"/>
</dbReference>
<evidence type="ECO:0008006" key="5">
    <source>
        <dbReference type="Google" id="ProtNLM"/>
    </source>
</evidence>
<organism evidence="3 4">
    <name type="scientific">Aquilegia coerulea</name>
    <name type="common">Rocky mountain columbine</name>
    <dbReference type="NCBI Taxonomy" id="218851"/>
    <lineage>
        <taxon>Eukaryota</taxon>
        <taxon>Viridiplantae</taxon>
        <taxon>Streptophyta</taxon>
        <taxon>Embryophyta</taxon>
        <taxon>Tracheophyta</taxon>
        <taxon>Spermatophyta</taxon>
        <taxon>Magnoliopsida</taxon>
        <taxon>Ranunculales</taxon>
        <taxon>Ranunculaceae</taxon>
        <taxon>Thalictroideae</taxon>
        <taxon>Aquilegia</taxon>
    </lineage>
</organism>
<dbReference type="InterPro" id="IPR036047">
    <property type="entry name" value="F-box-like_dom_sf"/>
</dbReference>
<evidence type="ECO:0000259" key="2">
    <source>
        <dbReference type="Pfam" id="PF12937"/>
    </source>
</evidence>
<feature type="domain" description="KIB1-4 beta-propeller" evidence="1">
    <location>
        <begin position="117"/>
        <end position="390"/>
    </location>
</feature>
<dbReference type="Gene3D" id="1.20.1280.50">
    <property type="match status" value="1"/>
</dbReference>
<dbReference type="OrthoDB" id="642536at2759"/>